<dbReference type="Gene3D" id="3.90.79.10">
    <property type="entry name" value="Nucleoside Triphosphate Pyrophosphohydrolase"/>
    <property type="match status" value="1"/>
</dbReference>
<dbReference type="Pfam" id="PF00293">
    <property type="entry name" value="NUDIX"/>
    <property type="match status" value="1"/>
</dbReference>
<dbReference type="EMBL" id="CP021056">
    <property type="protein sequence ID" value="QXE25060.1"/>
    <property type="molecule type" value="Genomic_DNA"/>
</dbReference>
<name>A0A975TAD5_9NOST</name>
<dbReference type="PANTHER" id="PTHR43736:SF1">
    <property type="entry name" value="DIHYDRONEOPTERIN TRIPHOSPHATE DIPHOSPHATASE"/>
    <property type="match status" value="1"/>
</dbReference>
<evidence type="ECO:0000256" key="3">
    <source>
        <dbReference type="RuleBase" id="RU003476"/>
    </source>
</evidence>
<dbReference type="PRINTS" id="PR00502">
    <property type="entry name" value="NUDIXFAMILY"/>
</dbReference>
<evidence type="ECO:0000313" key="5">
    <source>
        <dbReference type="EMBL" id="QXE25060.1"/>
    </source>
</evidence>
<dbReference type="AlphaFoldDB" id="A0A975TAD5"/>
<feature type="domain" description="Nudix hydrolase" evidence="4">
    <location>
        <begin position="31"/>
        <end position="158"/>
    </location>
</feature>
<dbReference type="RefSeq" id="WP_190602566.1">
    <property type="nucleotide sequence ID" value="NZ_CP021056.1"/>
</dbReference>
<proteinExistence type="inferred from homology"/>
<dbReference type="Proteomes" id="UP000683511">
    <property type="component" value="Chromosome"/>
</dbReference>
<comment type="similarity">
    <text evidence="1 3">Belongs to the Nudix hydrolase family.</text>
</comment>
<dbReference type="PROSITE" id="PS51462">
    <property type="entry name" value="NUDIX"/>
    <property type="match status" value="1"/>
</dbReference>
<dbReference type="PANTHER" id="PTHR43736">
    <property type="entry name" value="ADP-RIBOSE PYROPHOSPHATASE"/>
    <property type="match status" value="1"/>
</dbReference>
<gene>
    <name evidence="5" type="ORF">B6N60_03770</name>
</gene>
<keyword evidence="6" id="KW-1185">Reference proteome</keyword>
<evidence type="ECO:0000259" key="4">
    <source>
        <dbReference type="PROSITE" id="PS51462"/>
    </source>
</evidence>
<keyword evidence="2 3" id="KW-0378">Hydrolase</keyword>
<dbReference type="InterPro" id="IPR020476">
    <property type="entry name" value="Nudix_hydrolase"/>
</dbReference>
<dbReference type="PROSITE" id="PS00893">
    <property type="entry name" value="NUDIX_BOX"/>
    <property type="match status" value="1"/>
</dbReference>
<dbReference type="InterPro" id="IPR000086">
    <property type="entry name" value="NUDIX_hydrolase_dom"/>
</dbReference>
<dbReference type="SUPFAM" id="SSF55811">
    <property type="entry name" value="Nudix"/>
    <property type="match status" value="1"/>
</dbReference>
<organism evidence="5 6">
    <name type="scientific">Richelia sinica FACHB-800</name>
    <dbReference type="NCBI Taxonomy" id="1357546"/>
    <lineage>
        <taxon>Bacteria</taxon>
        <taxon>Bacillati</taxon>
        <taxon>Cyanobacteriota</taxon>
        <taxon>Cyanophyceae</taxon>
        <taxon>Nostocales</taxon>
        <taxon>Nostocaceae</taxon>
        <taxon>Richelia</taxon>
    </lineage>
</organism>
<dbReference type="InterPro" id="IPR020084">
    <property type="entry name" value="NUDIX_hydrolase_CS"/>
</dbReference>
<reference evidence="5" key="1">
    <citation type="submission" date="2017-04" db="EMBL/GenBank/DDBJ databases">
        <title>Genome deletions in a multicellular cyanobacterial endosymbiont for morphological adaptation in marine diatoms.</title>
        <authorList>
            <person name="Wang Y."/>
            <person name="Gao H."/>
            <person name="Li R."/>
            <person name="Xu X."/>
        </authorList>
    </citation>
    <scope>NUCLEOTIDE SEQUENCE</scope>
    <source>
        <strain evidence="5">FACHB 800</strain>
    </source>
</reference>
<accession>A0A975TAD5</accession>
<dbReference type="InterPro" id="IPR015797">
    <property type="entry name" value="NUDIX_hydrolase-like_dom_sf"/>
</dbReference>
<protein>
    <submittedName>
        <fullName evidence="5">NUDIX hydrolase</fullName>
    </submittedName>
</protein>
<sequence length="165" mass="18624">MKIIAFFMALIQSTRSLWRFGQTVLGIIFRHPITGTSIIPILPDGRIVLIRRSDNGLWGLPGGMVDWGEDVPSAVRRELREETGLDLMKIKRLVGVYSSPDRDPRIHSICIVVEADVCGKMEIQDTLEVTEIKAFSPSNLPLRERMSHDHSRQLQDYLNGLTTLA</sequence>
<evidence type="ECO:0000256" key="2">
    <source>
        <dbReference type="ARBA" id="ARBA00022801"/>
    </source>
</evidence>
<dbReference type="KEGG" id="rsin:B6N60_03770"/>
<evidence type="ECO:0000313" key="6">
    <source>
        <dbReference type="Proteomes" id="UP000683511"/>
    </source>
</evidence>
<evidence type="ECO:0000256" key="1">
    <source>
        <dbReference type="ARBA" id="ARBA00005582"/>
    </source>
</evidence>
<dbReference type="GO" id="GO:0016787">
    <property type="term" value="F:hydrolase activity"/>
    <property type="evidence" value="ECO:0007669"/>
    <property type="project" value="UniProtKB-KW"/>
</dbReference>